<feature type="domain" description="HicB-like antitoxin of toxin-antitoxin system" evidence="1">
    <location>
        <begin position="6"/>
        <end position="128"/>
    </location>
</feature>
<dbReference type="SUPFAM" id="SSF143100">
    <property type="entry name" value="TTHA1013/TTHA0281-like"/>
    <property type="match status" value="1"/>
</dbReference>
<dbReference type="CDD" id="cd21631">
    <property type="entry name" value="RHH_CopG_NikR-like"/>
    <property type="match status" value="1"/>
</dbReference>
<comment type="caution">
    <text evidence="2">The sequence shown here is derived from an EMBL/GenBank/DDBJ whole genome shotgun (WGS) entry which is preliminary data.</text>
</comment>
<dbReference type="EMBL" id="RBIM01000003">
    <property type="protein sequence ID" value="RKR00305.1"/>
    <property type="molecule type" value="Genomic_DNA"/>
</dbReference>
<dbReference type="Pfam" id="PF15919">
    <property type="entry name" value="HicB_lk_antitox"/>
    <property type="match status" value="1"/>
</dbReference>
<evidence type="ECO:0000313" key="2">
    <source>
        <dbReference type="EMBL" id="RKR00305.1"/>
    </source>
</evidence>
<dbReference type="OrthoDB" id="9807959at2"/>
<dbReference type="AlphaFoldDB" id="A0A495DEH3"/>
<name>A0A495DEH3_9PROT</name>
<evidence type="ECO:0000313" key="3">
    <source>
        <dbReference type="Proteomes" id="UP000273675"/>
    </source>
</evidence>
<proteinExistence type="predicted"/>
<gene>
    <name evidence="2" type="ORF">C7435_1510</name>
</gene>
<sequence length="134" mass="14485">MPNFYAIVTQEGDSAHGIHFPDLPGCFSAADTLDEVPAKAREALSLWFEDEAMIAPSSLADVHEKIRNDVVYAKLMSSGAFLMSIPVVSMTGRTVKANLTMDAGLLQAIDETARERGVTRSAFIADLARREIAA</sequence>
<dbReference type="InterPro" id="IPR035069">
    <property type="entry name" value="TTHA1013/TTHA0281-like"/>
</dbReference>
<accession>A0A495DEH3</accession>
<dbReference type="InterPro" id="IPR031807">
    <property type="entry name" value="HicB-like"/>
</dbReference>
<organism evidence="2 3">
    <name type="scientific">Maricaulis maris</name>
    <dbReference type="NCBI Taxonomy" id="74318"/>
    <lineage>
        <taxon>Bacteria</taxon>
        <taxon>Pseudomonadati</taxon>
        <taxon>Pseudomonadota</taxon>
        <taxon>Alphaproteobacteria</taxon>
        <taxon>Maricaulales</taxon>
        <taxon>Maricaulaceae</taxon>
        <taxon>Maricaulis</taxon>
    </lineage>
</organism>
<protein>
    <submittedName>
        <fullName evidence="2">HicB-like antitoxin of HicAB toxin-antitoxin system</fullName>
    </submittedName>
</protein>
<dbReference type="RefSeq" id="WP_121210631.1">
    <property type="nucleotide sequence ID" value="NZ_RBIM01000003.1"/>
</dbReference>
<dbReference type="Gene3D" id="3.30.160.250">
    <property type="match status" value="1"/>
</dbReference>
<evidence type="ECO:0000259" key="1">
    <source>
        <dbReference type="Pfam" id="PF15919"/>
    </source>
</evidence>
<reference evidence="2 3" key="1">
    <citation type="submission" date="2018-10" db="EMBL/GenBank/DDBJ databases">
        <title>Genomic Encyclopedia of Type Strains, Phase IV (KMG-IV): sequencing the most valuable type-strain genomes for metagenomic binning, comparative biology and taxonomic classification.</title>
        <authorList>
            <person name="Goeker M."/>
        </authorList>
    </citation>
    <scope>NUCLEOTIDE SEQUENCE [LARGE SCALE GENOMIC DNA]</scope>
    <source>
        <strain evidence="2 3">DSM 4734</strain>
    </source>
</reference>
<dbReference type="Proteomes" id="UP000273675">
    <property type="component" value="Unassembled WGS sequence"/>
</dbReference>